<accession>A0A4P9XWU0</accession>
<evidence type="ECO:0000313" key="5">
    <source>
        <dbReference type="EMBL" id="RKP10131.1"/>
    </source>
</evidence>
<evidence type="ECO:0000259" key="2">
    <source>
        <dbReference type="Pfam" id="PF08553"/>
    </source>
</evidence>
<dbReference type="PANTHER" id="PTHR31913">
    <property type="entry name" value="VACUOLAR IMPORT AND DEGRADATION PROTEIN 27"/>
    <property type="match status" value="1"/>
</dbReference>
<dbReference type="Pfam" id="PF17747">
    <property type="entry name" value="VID27_PH"/>
    <property type="match status" value="1"/>
</dbReference>
<protein>
    <submittedName>
        <fullName evidence="5">VID27 cytoplasmic protein-domain-containing protein</fullName>
    </submittedName>
</protein>
<proteinExistence type="predicted"/>
<reference evidence="6" key="1">
    <citation type="journal article" date="2018" name="Nat. Microbiol.">
        <title>Leveraging single-cell genomics to expand the fungal tree of life.</title>
        <authorList>
            <person name="Ahrendt S.R."/>
            <person name="Quandt C.A."/>
            <person name="Ciobanu D."/>
            <person name="Clum A."/>
            <person name="Salamov A."/>
            <person name="Andreopoulos B."/>
            <person name="Cheng J.F."/>
            <person name="Woyke T."/>
            <person name="Pelin A."/>
            <person name="Henrissat B."/>
            <person name="Reynolds N.K."/>
            <person name="Benny G.L."/>
            <person name="Smith M.E."/>
            <person name="James T.Y."/>
            <person name="Grigoriev I.V."/>
        </authorList>
    </citation>
    <scope>NUCLEOTIDE SEQUENCE [LARGE SCALE GENOMIC DNA]</scope>
    <source>
        <strain evidence="6">RSA 1356</strain>
    </source>
</reference>
<organism evidence="5 6">
    <name type="scientific">Thamnocephalis sphaerospora</name>
    <dbReference type="NCBI Taxonomy" id="78915"/>
    <lineage>
        <taxon>Eukaryota</taxon>
        <taxon>Fungi</taxon>
        <taxon>Fungi incertae sedis</taxon>
        <taxon>Zoopagomycota</taxon>
        <taxon>Zoopagomycotina</taxon>
        <taxon>Zoopagomycetes</taxon>
        <taxon>Zoopagales</taxon>
        <taxon>Sigmoideomycetaceae</taxon>
        <taxon>Thamnocephalis</taxon>
    </lineage>
</organism>
<feature type="region of interest" description="Disordered" evidence="1">
    <location>
        <begin position="715"/>
        <end position="737"/>
    </location>
</feature>
<dbReference type="Pfam" id="PF08553">
    <property type="entry name" value="VID27"/>
    <property type="match status" value="1"/>
</dbReference>
<dbReference type="InterPro" id="IPR040768">
    <property type="entry name" value="Vid27_PH"/>
</dbReference>
<dbReference type="InterPro" id="IPR011044">
    <property type="entry name" value="Quino_amine_DH_bsu"/>
</dbReference>
<evidence type="ECO:0000259" key="3">
    <source>
        <dbReference type="Pfam" id="PF17747"/>
    </source>
</evidence>
<evidence type="ECO:0000313" key="6">
    <source>
        <dbReference type="Proteomes" id="UP000271241"/>
    </source>
</evidence>
<dbReference type="OrthoDB" id="10251113at2759"/>
<dbReference type="GO" id="GO:0005634">
    <property type="term" value="C:nucleus"/>
    <property type="evidence" value="ECO:0007669"/>
    <property type="project" value="TreeGrafter"/>
</dbReference>
<dbReference type="InterPro" id="IPR040979">
    <property type="entry name" value="Vid27_N"/>
</dbReference>
<evidence type="ECO:0000259" key="4">
    <source>
        <dbReference type="Pfam" id="PF17748"/>
    </source>
</evidence>
<dbReference type="InterPro" id="IPR040458">
    <property type="entry name" value="Vid27"/>
</dbReference>
<dbReference type="SUPFAM" id="SSF50969">
    <property type="entry name" value="YVTN repeat-like/Quinoprotein amine dehydrogenase"/>
    <property type="match status" value="1"/>
</dbReference>
<feature type="region of interest" description="Disordered" evidence="1">
    <location>
        <begin position="329"/>
        <end position="378"/>
    </location>
</feature>
<dbReference type="Pfam" id="PF17748">
    <property type="entry name" value="VID27_N"/>
    <property type="match status" value="1"/>
</dbReference>
<feature type="domain" description="Vacuolar import/degradation Vid27 C-terminal" evidence="2">
    <location>
        <begin position="380"/>
        <end position="718"/>
    </location>
</feature>
<feature type="domain" description="Vid27 PH-like" evidence="3">
    <location>
        <begin position="199"/>
        <end position="305"/>
    </location>
</feature>
<dbReference type="AlphaFoldDB" id="A0A4P9XWU0"/>
<feature type="domain" description="Vid27 N-terminal" evidence="4">
    <location>
        <begin position="1"/>
        <end position="162"/>
    </location>
</feature>
<dbReference type="InterPro" id="IPR013863">
    <property type="entry name" value="VID27_C"/>
</dbReference>
<keyword evidence="6" id="KW-1185">Reference proteome</keyword>
<gene>
    <name evidence="5" type="ORF">THASP1DRAFT_28071</name>
</gene>
<evidence type="ECO:0000256" key="1">
    <source>
        <dbReference type="SAM" id="MobiDB-lite"/>
    </source>
</evidence>
<sequence length="737" mass="83376">MLKSLGNLIWGQQDPTVVRLTSGQLFSRAGKDGGLALQLVFKDAQASIRSTSAPHQYQLVISRVYEEGEEELLQEQGIDLDDDYEFLLDTALHMHVTQVDGTSAFVWDDLTGEPGDKLQFIVDEGIPQAKVTEFERAALRCMFERQYERPGSEATDEDLEALKYSKPAADSSQAASASSAAQTLQLPAVRDAPTDNAEETCNSTAQLFLFNPETGTFQLQAREVHARLMLTAPYEYWLYVENDTRCWLRQAVEPGMNAVFNREHASFIWCQYEDSGEVFSWSLRFPNPEDETTFRETFSRCAYETMNRAKFAKVSKVDQEYLLEAYQEDVEMTDAEPLSENDDERSDEESAAEEDTEEEEEAVDSEEEEERSNALGKQAKNSQLAVGYKHDRSFVVRGNKIGVFKHTDNKLQFSAAINDIKTLDGKVLNPQKVMLHEEDSAMVMMDPMQENMLYKMDLEYGKVVEEWQVHESVPCTAFAPDTKYAQLTQQKTLVGLSHNSLYRIDPRLSGQKLVEDEFRTYSGKYGFSCVATTEQGWAAVGNEKGEIRLFNKLGIIAKAALPAIGDAILGLDVTADGRWLVATCRTYLLLVDCWNKQENISGFVKGFPKDKKPVPKRLQLKPEHVAYMGSQVSFTVARFNTGINEHEKTIVTSTGPYVITWNFRRVKQGKLYDYQIKQYDENVVADNFKYGQDRNIIVALPDDVQMAAKRNLNSPKKVLQTPSKSLRSRSNIVNTPY</sequence>
<dbReference type="PANTHER" id="PTHR31913:SF0">
    <property type="entry name" value="VACUOLAR IMPORT AND DEGRADATION PROTEIN 27"/>
    <property type="match status" value="1"/>
</dbReference>
<feature type="compositionally biased region" description="Polar residues" evidence="1">
    <location>
        <begin position="720"/>
        <end position="737"/>
    </location>
</feature>
<dbReference type="Proteomes" id="UP000271241">
    <property type="component" value="Unassembled WGS sequence"/>
</dbReference>
<dbReference type="GO" id="GO:0005737">
    <property type="term" value="C:cytoplasm"/>
    <property type="evidence" value="ECO:0007669"/>
    <property type="project" value="TreeGrafter"/>
</dbReference>
<feature type="compositionally biased region" description="Acidic residues" evidence="1">
    <location>
        <begin position="329"/>
        <end position="370"/>
    </location>
</feature>
<name>A0A4P9XWU0_9FUNG</name>
<dbReference type="EMBL" id="KZ992468">
    <property type="protein sequence ID" value="RKP10131.1"/>
    <property type="molecule type" value="Genomic_DNA"/>
</dbReference>